<dbReference type="InterPro" id="IPR013783">
    <property type="entry name" value="Ig-like_fold"/>
</dbReference>
<dbReference type="Gene3D" id="2.60.40.10">
    <property type="entry name" value="Immunoglobulins"/>
    <property type="match status" value="1"/>
</dbReference>
<accession>A0A6P7GXX0</accession>
<proteinExistence type="predicted"/>
<dbReference type="AlphaFoldDB" id="A0A6P7GXX0"/>
<feature type="domain" description="Ig-like" evidence="1">
    <location>
        <begin position="28"/>
        <end position="108"/>
    </location>
</feature>
<feature type="non-terminal residue" evidence="2">
    <location>
        <position position="108"/>
    </location>
</feature>
<reference evidence="2" key="1">
    <citation type="submission" date="2025-08" db="UniProtKB">
        <authorList>
            <consortium name="RefSeq"/>
        </authorList>
    </citation>
    <scope>IDENTIFICATION</scope>
    <source>
        <tissue evidence="2">Whole insect</tissue>
    </source>
</reference>
<evidence type="ECO:0000259" key="1">
    <source>
        <dbReference type="PROSITE" id="PS50835"/>
    </source>
</evidence>
<name>A0A6P7GXX0_DIAVI</name>
<dbReference type="FunFam" id="2.60.40.10:FF:000437">
    <property type="entry name" value="Beat-IIIc, isoform A"/>
    <property type="match status" value="1"/>
</dbReference>
<feature type="non-terminal residue" evidence="2">
    <location>
        <position position="1"/>
    </location>
</feature>
<organism evidence="2">
    <name type="scientific">Diabrotica virgifera virgifera</name>
    <name type="common">western corn rootworm</name>
    <dbReference type="NCBI Taxonomy" id="50390"/>
    <lineage>
        <taxon>Eukaryota</taxon>
        <taxon>Metazoa</taxon>
        <taxon>Ecdysozoa</taxon>
        <taxon>Arthropoda</taxon>
        <taxon>Hexapoda</taxon>
        <taxon>Insecta</taxon>
        <taxon>Pterygota</taxon>
        <taxon>Neoptera</taxon>
        <taxon>Endopterygota</taxon>
        <taxon>Coleoptera</taxon>
        <taxon>Polyphaga</taxon>
        <taxon>Cucujiformia</taxon>
        <taxon>Chrysomeloidea</taxon>
        <taxon>Chrysomelidae</taxon>
        <taxon>Galerucinae</taxon>
        <taxon>Diabroticina</taxon>
        <taxon>Diabroticites</taxon>
        <taxon>Diabrotica</taxon>
    </lineage>
</organism>
<dbReference type="PROSITE" id="PS50835">
    <property type="entry name" value="IG_LIKE"/>
    <property type="match status" value="1"/>
</dbReference>
<dbReference type="RefSeq" id="XP_028154289.1">
    <property type="nucleotide sequence ID" value="XM_028298488.1"/>
</dbReference>
<dbReference type="InParanoid" id="A0A6P7GXX0"/>
<protein>
    <submittedName>
        <fullName evidence="2">Uncharacterized protein LOC114347823</fullName>
    </submittedName>
</protein>
<sequence length="108" mass="12589">FFVSDILSLKNVLLTIEPNVVQRFNHSTLHCSYDLEKDILYSVKWYRGRYEFYRYTPSEYPNIKTFAVKGINVDEKNSNSTQVLLRDIDFNISGNFSCEVTTDAPFST</sequence>
<dbReference type="PANTHER" id="PTHR21261">
    <property type="entry name" value="BEAT PROTEIN"/>
    <property type="match status" value="1"/>
</dbReference>
<gene>
    <name evidence="2" type="primary">LOC114347823</name>
</gene>
<evidence type="ECO:0000313" key="2">
    <source>
        <dbReference type="RefSeq" id="XP_028154289.1"/>
    </source>
</evidence>
<dbReference type="PANTHER" id="PTHR21261:SF6">
    <property type="entry name" value="BEATEN PATH IIA-RELATED"/>
    <property type="match status" value="1"/>
</dbReference>
<dbReference type="InterPro" id="IPR007110">
    <property type="entry name" value="Ig-like_dom"/>
</dbReference>